<name>V4IVH2_9EURY</name>
<proteinExistence type="predicted"/>
<evidence type="ECO:0000256" key="1">
    <source>
        <dbReference type="SAM" id="Phobius"/>
    </source>
</evidence>
<dbReference type="STRING" id="1324957.K933_15094"/>
<keyword evidence="1" id="KW-0472">Membrane</keyword>
<keyword evidence="3" id="KW-1185">Reference proteome</keyword>
<organism evidence="2 3">
    <name type="scientific">Candidatus Halobonum tyrrellensis G22</name>
    <dbReference type="NCBI Taxonomy" id="1324957"/>
    <lineage>
        <taxon>Archaea</taxon>
        <taxon>Methanobacteriati</taxon>
        <taxon>Methanobacteriota</taxon>
        <taxon>Stenosarchaea group</taxon>
        <taxon>Halobacteria</taxon>
        <taxon>Halobacteriales</taxon>
        <taxon>Haloferacaceae</taxon>
        <taxon>Candidatus Halobonum</taxon>
    </lineage>
</organism>
<dbReference type="EMBL" id="ASGZ01000061">
    <property type="protein sequence ID" value="ESP87202.1"/>
    <property type="molecule type" value="Genomic_DNA"/>
</dbReference>
<accession>V4IVH2</accession>
<feature type="transmembrane region" description="Helical" evidence="1">
    <location>
        <begin position="34"/>
        <end position="50"/>
    </location>
</feature>
<comment type="caution">
    <text evidence="2">The sequence shown here is derived from an EMBL/GenBank/DDBJ whole genome shotgun (WGS) entry which is preliminary data.</text>
</comment>
<evidence type="ECO:0000313" key="3">
    <source>
        <dbReference type="Proteomes" id="UP000017840"/>
    </source>
</evidence>
<sequence length="95" mass="9856">MTSAADWALLAVALAVTGVWVVKYARSTAASERASLWVANCVCLLSYPLVRVSEAPSVAGTPVAPALAGLSAVCVVVGAAGLVRWWRRSRRDSAA</sequence>
<keyword evidence="1" id="KW-1133">Transmembrane helix</keyword>
<feature type="transmembrane region" description="Helical" evidence="1">
    <location>
        <begin position="62"/>
        <end position="83"/>
    </location>
</feature>
<keyword evidence="1" id="KW-0812">Transmembrane</keyword>
<dbReference type="Proteomes" id="UP000017840">
    <property type="component" value="Unassembled WGS sequence"/>
</dbReference>
<gene>
    <name evidence="2" type="ORF">K933_15094</name>
</gene>
<dbReference type="AlphaFoldDB" id="V4IVH2"/>
<feature type="transmembrane region" description="Helical" evidence="1">
    <location>
        <begin position="6"/>
        <end position="22"/>
    </location>
</feature>
<dbReference type="RefSeq" id="WP_023395591.1">
    <property type="nucleotide sequence ID" value="NZ_ASGZ01000061.1"/>
</dbReference>
<reference evidence="2 3" key="1">
    <citation type="journal article" date="2013" name="Genome Announc.">
        <title>Draft Genome Sequence of 'Candidatus Halobonum tyrrellensis' Strain G22, Isolated from the Hypersaline Waters of Lake Tyrrell, Australia.</title>
        <authorList>
            <person name="Ugalde J.A."/>
            <person name="Narasingarao P."/>
            <person name="Kuo S."/>
            <person name="Podell S."/>
            <person name="Allen E.E."/>
        </authorList>
    </citation>
    <scope>NUCLEOTIDE SEQUENCE [LARGE SCALE GENOMIC DNA]</scope>
    <source>
        <strain evidence="2 3">G22</strain>
    </source>
</reference>
<evidence type="ECO:0000313" key="2">
    <source>
        <dbReference type="EMBL" id="ESP87202.1"/>
    </source>
</evidence>
<protein>
    <submittedName>
        <fullName evidence="2">Uncharacterized protein</fullName>
    </submittedName>
</protein>